<name>A0A0G4H2I4_VITBC</name>
<comment type="similarity">
    <text evidence="1">Belongs to the SNF8 family.</text>
</comment>
<evidence type="ECO:0000313" key="3">
    <source>
        <dbReference type="Proteomes" id="UP000041254"/>
    </source>
</evidence>
<dbReference type="SUPFAM" id="SSF46785">
    <property type="entry name" value="Winged helix' DNA-binding domain"/>
    <property type="match status" value="2"/>
</dbReference>
<reference evidence="2 3" key="1">
    <citation type="submission" date="2014-11" db="EMBL/GenBank/DDBJ databases">
        <authorList>
            <person name="Zhu J."/>
            <person name="Qi W."/>
            <person name="Song R."/>
        </authorList>
    </citation>
    <scope>NUCLEOTIDE SEQUENCE [LARGE SCALE GENOMIC DNA]</scope>
</reference>
<sequence length="253" mass="28625">MRRGVGAARFAREKERDTRFEAVASQLTATRVAQAREHFDSFRLKLQEFALKHRDRINKDPVFRQKFCEMCAAIGVDPLISSRGFWSRLLGVGNFYSELGVQVLTICMATRPQNGGILELSECCHRVRRLRGNLAPPIDEGDIERAIERVAVLGHGGITVMKRRGKTTILSLPDELNPDQTIVLDLAHEKGHVSCRQLNEAFAWTKERSMAVLMVFLREGLVWVDTQVTAEEGGEALYWFPSLALSRLEEDDE</sequence>
<dbReference type="Pfam" id="PF04157">
    <property type="entry name" value="EAP30"/>
    <property type="match status" value="1"/>
</dbReference>
<dbReference type="InterPro" id="IPR040608">
    <property type="entry name" value="Snf8/Vps36"/>
</dbReference>
<dbReference type="InterPro" id="IPR036390">
    <property type="entry name" value="WH_DNA-bd_sf"/>
</dbReference>
<dbReference type="PANTHER" id="PTHR12806:SF0">
    <property type="entry name" value="VACUOLAR-SORTING PROTEIN SNF8"/>
    <property type="match status" value="1"/>
</dbReference>
<accession>A0A0G4H2I4</accession>
<gene>
    <name evidence="2" type="ORF">Vbra_19424</name>
</gene>
<dbReference type="VEuPathDB" id="CryptoDB:Vbra_19424"/>
<protein>
    <recommendedName>
        <fullName evidence="4">Vacuolar-sorting protein SNF8</fullName>
    </recommendedName>
</protein>
<proteinExistence type="inferred from homology"/>
<evidence type="ECO:0008006" key="4">
    <source>
        <dbReference type="Google" id="ProtNLM"/>
    </source>
</evidence>
<dbReference type="STRING" id="1169540.A0A0G4H2I4"/>
<dbReference type="GO" id="GO:0043328">
    <property type="term" value="P:protein transport to vacuole involved in ubiquitin-dependent protein catabolic process via the multivesicular body sorting pathway"/>
    <property type="evidence" value="ECO:0007669"/>
    <property type="project" value="TreeGrafter"/>
</dbReference>
<dbReference type="AlphaFoldDB" id="A0A0G4H2I4"/>
<evidence type="ECO:0000256" key="1">
    <source>
        <dbReference type="ARBA" id="ARBA00009834"/>
    </source>
</evidence>
<dbReference type="PhylomeDB" id="A0A0G4H2I4"/>
<dbReference type="OrthoDB" id="283883at2759"/>
<dbReference type="Gene3D" id="6.10.140.180">
    <property type="match status" value="1"/>
</dbReference>
<dbReference type="Proteomes" id="UP000041254">
    <property type="component" value="Unassembled WGS sequence"/>
</dbReference>
<dbReference type="InParanoid" id="A0A0G4H2I4"/>
<dbReference type="PANTHER" id="PTHR12806">
    <property type="entry name" value="EAP30 SUBUNIT OF ELL COMPLEX"/>
    <property type="match status" value="1"/>
</dbReference>
<dbReference type="OMA" id="QIVEVCM"/>
<dbReference type="InterPro" id="IPR036388">
    <property type="entry name" value="WH-like_DNA-bd_sf"/>
</dbReference>
<dbReference type="GO" id="GO:0000814">
    <property type="term" value="C:ESCRT II complex"/>
    <property type="evidence" value="ECO:0007669"/>
    <property type="project" value="InterPro"/>
</dbReference>
<organism evidence="2 3">
    <name type="scientific">Vitrella brassicaformis (strain CCMP3155)</name>
    <dbReference type="NCBI Taxonomy" id="1169540"/>
    <lineage>
        <taxon>Eukaryota</taxon>
        <taxon>Sar</taxon>
        <taxon>Alveolata</taxon>
        <taxon>Colpodellida</taxon>
        <taxon>Vitrellaceae</taxon>
        <taxon>Vitrella</taxon>
    </lineage>
</organism>
<dbReference type="EMBL" id="CDMY01000954">
    <property type="protein sequence ID" value="CEM37835.1"/>
    <property type="molecule type" value="Genomic_DNA"/>
</dbReference>
<dbReference type="Gene3D" id="1.10.10.10">
    <property type="entry name" value="Winged helix-like DNA-binding domain superfamily/Winged helix DNA-binding domain"/>
    <property type="match status" value="2"/>
</dbReference>
<evidence type="ECO:0000313" key="2">
    <source>
        <dbReference type="EMBL" id="CEM37835.1"/>
    </source>
</evidence>
<keyword evidence="3" id="KW-1185">Reference proteome</keyword>
<dbReference type="InterPro" id="IPR016689">
    <property type="entry name" value="ESCRT-2_cplx_Snf8"/>
</dbReference>